<keyword evidence="1" id="KW-0472">Membrane</keyword>
<reference evidence="2" key="2">
    <citation type="journal article" date="2021" name="PeerJ">
        <title>Extensive microbial diversity within the chicken gut microbiome revealed by metagenomics and culture.</title>
        <authorList>
            <person name="Gilroy R."/>
            <person name="Ravi A."/>
            <person name="Getino M."/>
            <person name="Pursley I."/>
            <person name="Horton D.L."/>
            <person name="Alikhan N.F."/>
            <person name="Baker D."/>
            <person name="Gharbi K."/>
            <person name="Hall N."/>
            <person name="Watson M."/>
            <person name="Adriaenssens E.M."/>
            <person name="Foster-Nyarko E."/>
            <person name="Jarju S."/>
            <person name="Secka A."/>
            <person name="Antonio M."/>
            <person name="Oren A."/>
            <person name="Chaudhuri R.R."/>
            <person name="La Ragione R."/>
            <person name="Hildebrand F."/>
            <person name="Pallen M.J."/>
        </authorList>
    </citation>
    <scope>NUCLEOTIDE SEQUENCE</scope>
    <source>
        <strain evidence="2">CHK191-8634</strain>
    </source>
</reference>
<dbReference type="Proteomes" id="UP000824073">
    <property type="component" value="Unassembled WGS sequence"/>
</dbReference>
<evidence type="ECO:0000313" key="3">
    <source>
        <dbReference type="Proteomes" id="UP000824073"/>
    </source>
</evidence>
<proteinExistence type="predicted"/>
<reference evidence="2" key="1">
    <citation type="submission" date="2020-10" db="EMBL/GenBank/DDBJ databases">
        <authorList>
            <person name="Gilroy R."/>
        </authorList>
    </citation>
    <scope>NUCLEOTIDE SEQUENCE</scope>
    <source>
        <strain evidence="2">CHK191-8634</strain>
    </source>
</reference>
<organism evidence="2 3">
    <name type="scientific">Candidatus Ventrousia excrementavium</name>
    <dbReference type="NCBI Taxonomy" id="2840961"/>
    <lineage>
        <taxon>Bacteria</taxon>
        <taxon>Bacillati</taxon>
        <taxon>Bacillota</taxon>
        <taxon>Clostridia</taxon>
        <taxon>Eubacteriales</taxon>
        <taxon>Clostridiaceae</taxon>
        <taxon>Clostridiaceae incertae sedis</taxon>
        <taxon>Candidatus Ventrousia</taxon>
    </lineage>
</organism>
<keyword evidence="1" id="KW-0812">Transmembrane</keyword>
<feature type="transmembrane region" description="Helical" evidence="1">
    <location>
        <begin position="9"/>
        <end position="28"/>
    </location>
</feature>
<keyword evidence="1" id="KW-1133">Transmembrane helix</keyword>
<comment type="caution">
    <text evidence="2">The sequence shown here is derived from an EMBL/GenBank/DDBJ whole genome shotgun (WGS) entry which is preliminary data.</text>
</comment>
<dbReference type="AlphaFoldDB" id="A0A9D1LL27"/>
<dbReference type="EMBL" id="DVMR01000042">
    <property type="protein sequence ID" value="HIU43630.1"/>
    <property type="molecule type" value="Genomic_DNA"/>
</dbReference>
<evidence type="ECO:0000256" key="1">
    <source>
        <dbReference type="SAM" id="Phobius"/>
    </source>
</evidence>
<name>A0A9D1LL27_9CLOT</name>
<accession>A0A9D1LL27</accession>
<evidence type="ECO:0000313" key="2">
    <source>
        <dbReference type="EMBL" id="HIU43630.1"/>
    </source>
</evidence>
<sequence>MDKNLTKRVAAVVGVLAVGLIVSFYWPVSSGSSPEIVLPQTGSADIDVDVDREEYNRRVADEVVIDEHSVQRVVASLRRPDEYTFTGQTTLYYGDQSSTVSVRGAVRGELTKVVQSMTDNLYKHTILTASEAYIWSSDTLSYYSGARGDFTVDELAIIPTYEDLLALPEEEITGGGFETVGETACIYAECQRSDGITVDRYYISVESGLLVRFQSYENSVLVCETSMIPLIEAVDDDWFMLPSGSVVTGS</sequence>
<protein>
    <submittedName>
        <fullName evidence="2">Uncharacterized protein</fullName>
    </submittedName>
</protein>
<gene>
    <name evidence="2" type="ORF">IAB67_04950</name>
</gene>